<dbReference type="EMBL" id="JABFAF010265025">
    <property type="protein sequence ID" value="MBA0876491.1"/>
    <property type="molecule type" value="Genomic_DNA"/>
</dbReference>
<name>A0A7J9MZN6_GOSSC</name>
<evidence type="ECO:0000313" key="1">
    <source>
        <dbReference type="EMBL" id="MBA0876491.1"/>
    </source>
</evidence>
<organism evidence="1 2">
    <name type="scientific">Gossypium schwendimanii</name>
    <name type="common">Cotton</name>
    <dbReference type="NCBI Taxonomy" id="34291"/>
    <lineage>
        <taxon>Eukaryota</taxon>
        <taxon>Viridiplantae</taxon>
        <taxon>Streptophyta</taxon>
        <taxon>Embryophyta</taxon>
        <taxon>Tracheophyta</taxon>
        <taxon>Spermatophyta</taxon>
        <taxon>Magnoliopsida</taxon>
        <taxon>eudicotyledons</taxon>
        <taxon>Gunneridae</taxon>
        <taxon>Pentapetalae</taxon>
        <taxon>rosids</taxon>
        <taxon>malvids</taxon>
        <taxon>Malvales</taxon>
        <taxon>Malvaceae</taxon>
        <taxon>Malvoideae</taxon>
        <taxon>Gossypium</taxon>
    </lineage>
</organism>
<protein>
    <submittedName>
        <fullName evidence="1">Uncharacterized protein</fullName>
    </submittedName>
</protein>
<comment type="caution">
    <text evidence="1">The sequence shown here is derived from an EMBL/GenBank/DDBJ whole genome shotgun (WGS) entry which is preliminary data.</text>
</comment>
<dbReference type="OrthoDB" id="956234at2759"/>
<keyword evidence="2" id="KW-1185">Reference proteome</keyword>
<accession>A0A7J9MZN6</accession>
<evidence type="ECO:0000313" key="2">
    <source>
        <dbReference type="Proteomes" id="UP000593576"/>
    </source>
</evidence>
<dbReference type="Proteomes" id="UP000593576">
    <property type="component" value="Unassembled WGS sequence"/>
</dbReference>
<reference evidence="1 2" key="1">
    <citation type="journal article" date="2019" name="Genome Biol. Evol.">
        <title>Insights into the evolution of the New World diploid cottons (Gossypium, subgenus Houzingenia) based on genome sequencing.</title>
        <authorList>
            <person name="Grover C.E."/>
            <person name="Arick M.A. 2nd"/>
            <person name="Thrash A."/>
            <person name="Conover J.L."/>
            <person name="Sanders W.S."/>
            <person name="Peterson D.G."/>
            <person name="Frelichowski J.E."/>
            <person name="Scheffler J.A."/>
            <person name="Scheffler B.E."/>
            <person name="Wendel J.F."/>
        </authorList>
    </citation>
    <scope>NUCLEOTIDE SEQUENCE [LARGE SCALE GENOMIC DNA]</scope>
    <source>
        <strain evidence="1">1</strain>
        <tissue evidence="1">Leaf</tissue>
    </source>
</reference>
<sequence>MSGPPSLLIENYLMEAGFWHVANIGQGCKLDPKLSTHY</sequence>
<dbReference type="AlphaFoldDB" id="A0A7J9MZN6"/>
<gene>
    <name evidence="1" type="ORF">Goshw_020725</name>
</gene>
<proteinExistence type="predicted"/>